<feature type="region of interest" description="Disordered" evidence="2">
    <location>
        <begin position="207"/>
        <end position="315"/>
    </location>
</feature>
<evidence type="ECO:0000313" key="4">
    <source>
        <dbReference type="EMBL" id="KAJ7391973.1"/>
    </source>
</evidence>
<feature type="region of interest" description="Disordered" evidence="2">
    <location>
        <begin position="334"/>
        <end position="375"/>
    </location>
</feature>
<gene>
    <name evidence="4" type="primary">GPATCH8</name>
    <name evidence="4" type="ORF">OS493_016281</name>
</gene>
<dbReference type="PANTHER" id="PTHR47251:SF1">
    <property type="entry name" value="FINGER DOMAIN PROTEIN, PUTATIVE (AFU_ORTHOLOGUE AFUA_3G04180)-RELATED"/>
    <property type="match status" value="1"/>
</dbReference>
<dbReference type="EMBL" id="MU825404">
    <property type="protein sequence ID" value="KAJ7391973.1"/>
    <property type="molecule type" value="Genomic_DNA"/>
</dbReference>
<dbReference type="InterPro" id="IPR013087">
    <property type="entry name" value="Znf_C2H2_type"/>
</dbReference>
<feature type="coiled-coil region" evidence="1">
    <location>
        <begin position="93"/>
        <end position="137"/>
    </location>
</feature>
<evidence type="ECO:0000256" key="1">
    <source>
        <dbReference type="SAM" id="Coils"/>
    </source>
</evidence>
<comment type="caution">
    <text evidence="4">The sequence shown here is derived from an EMBL/GenBank/DDBJ whole genome shotgun (WGS) entry which is preliminary data.</text>
</comment>
<evidence type="ECO:0000313" key="5">
    <source>
        <dbReference type="Proteomes" id="UP001163046"/>
    </source>
</evidence>
<feature type="compositionally biased region" description="Pro residues" evidence="2">
    <location>
        <begin position="245"/>
        <end position="279"/>
    </location>
</feature>
<dbReference type="SMART" id="SM00443">
    <property type="entry name" value="G_patch"/>
    <property type="match status" value="1"/>
</dbReference>
<proteinExistence type="predicted"/>
<feature type="compositionally biased region" description="Low complexity" evidence="2">
    <location>
        <begin position="334"/>
        <end position="346"/>
    </location>
</feature>
<dbReference type="OrthoDB" id="29523at2759"/>
<dbReference type="AlphaFoldDB" id="A0A9X0A2U2"/>
<keyword evidence="1" id="KW-0175">Coiled coil</keyword>
<feature type="region of interest" description="Disordered" evidence="2">
    <location>
        <begin position="404"/>
        <end position="561"/>
    </location>
</feature>
<dbReference type="PANTHER" id="PTHR47251">
    <property type="entry name" value="FINGER DOMAIN PROTEIN, PUTATIVE (AFU_ORTHOLOGUE AFUA_3G04180)-RELATED"/>
    <property type="match status" value="1"/>
</dbReference>
<dbReference type="GO" id="GO:0003676">
    <property type="term" value="F:nucleic acid binding"/>
    <property type="evidence" value="ECO:0007669"/>
    <property type="project" value="InterPro"/>
</dbReference>
<dbReference type="InterPro" id="IPR036236">
    <property type="entry name" value="Znf_C2H2_sf"/>
</dbReference>
<feature type="compositionally biased region" description="Basic and acidic residues" evidence="2">
    <location>
        <begin position="516"/>
        <end position="561"/>
    </location>
</feature>
<dbReference type="PROSITE" id="PS50174">
    <property type="entry name" value="G_PATCH"/>
    <property type="match status" value="1"/>
</dbReference>
<dbReference type="Pfam" id="PF01585">
    <property type="entry name" value="G-patch"/>
    <property type="match status" value="1"/>
</dbReference>
<evidence type="ECO:0000259" key="3">
    <source>
        <dbReference type="PROSITE" id="PS50174"/>
    </source>
</evidence>
<protein>
    <submittedName>
        <fullName evidence="4">G patch domain-containing protein 8</fullName>
    </submittedName>
</protein>
<reference evidence="4" key="1">
    <citation type="submission" date="2023-01" db="EMBL/GenBank/DDBJ databases">
        <title>Genome assembly of the deep-sea coral Lophelia pertusa.</title>
        <authorList>
            <person name="Herrera S."/>
            <person name="Cordes E."/>
        </authorList>
    </citation>
    <scope>NUCLEOTIDE SEQUENCE</scope>
    <source>
        <strain evidence="4">USNM1676648</strain>
        <tissue evidence="4">Polyp</tissue>
    </source>
</reference>
<evidence type="ECO:0000256" key="2">
    <source>
        <dbReference type="SAM" id="MobiDB-lite"/>
    </source>
</evidence>
<feature type="compositionally biased region" description="Polar residues" evidence="2">
    <location>
        <begin position="362"/>
        <end position="375"/>
    </location>
</feature>
<feature type="domain" description="G-patch" evidence="3">
    <location>
        <begin position="42"/>
        <end position="72"/>
    </location>
</feature>
<dbReference type="PROSITE" id="PS00028">
    <property type="entry name" value="ZINC_FINGER_C2H2_1"/>
    <property type="match status" value="1"/>
</dbReference>
<feature type="compositionally biased region" description="Low complexity" evidence="2">
    <location>
        <begin position="218"/>
        <end position="231"/>
    </location>
</feature>
<sequence length="561" mass="64148">MAAKFSRFHENRSYETGSADLSHFDDDAPTVEKATLDAHITEENKGYQMALRLGWITGSGLGRKNQGRTEPIPLIMKEDSLCIGRLTLEFEQADEATRNRKVMEIEKEDTDELQQKYQNEQEKEKAIEESLKDLKEMFYCEMCDKQYFKYKEYDNHINSYDHAHRQRLRELRQRESTRNIYAKKKKEQKQMEKELQRLHLISGMNAESKPSAAGFNDSGFRSSPSASTSSSGFKPISVRQSFQAVPPPLPTEYAPPLPSEPAPPLPDEPAPPPPPPPPGDQQTKKPFSFKMGLSCGEQGQAETPGTTAPAKQGLSFSVGKKKSANVVQFGLKSKPAKSTAAAFAESSSEEEEEMPEEYTRVSFENEQLTSTPTQQQDTLEKVIEYADTLKIKAALRPKMLIRFVKGKEQGGILPGTIPKSDEVEPEEETSHIPRKFKERKEIKHENKEKDSKESGNRERDSKDRKNKERLKDCKDVKDSSDRGNGSERTRDRRDDKYKQSKDYDEKKESRHRKHGKYDSKESRDVDESRDGRKSSSKKRDSNEGKRGFRWEDSTKTKQERT</sequence>
<name>A0A9X0A2U2_9CNID</name>
<keyword evidence="5" id="KW-1185">Reference proteome</keyword>
<feature type="compositionally biased region" description="Basic and acidic residues" evidence="2">
    <location>
        <begin position="438"/>
        <end position="508"/>
    </location>
</feature>
<feature type="coiled-coil region" evidence="1">
    <location>
        <begin position="174"/>
        <end position="201"/>
    </location>
</feature>
<dbReference type="SUPFAM" id="SSF57667">
    <property type="entry name" value="beta-beta-alpha zinc fingers"/>
    <property type="match status" value="1"/>
</dbReference>
<accession>A0A9X0A2U2</accession>
<dbReference type="Proteomes" id="UP001163046">
    <property type="component" value="Unassembled WGS sequence"/>
</dbReference>
<feature type="compositionally biased region" description="Acidic residues" evidence="2">
    <location>
        <begin position="347"/>
        <end position="356"/>
    </location>
</feature>
<dbReference type="InterPro" id="IPR000467">
    <property type="entry name" value="G_patch_dom"/>
</dbReference>
<organism evidence="4 5">
    <name type="scientific">Desmophyllum pertusum</name>
    <dbReference type="NCBI Taxonomy" id="174260"/>
    <lineage>
        <taxon>Eukaryota</taxon>
        <taxon>Metazoa</taxon>
        <taxon>Cnidaria</taxon>
        <taxon>Anthozoa</taxon>
        <taxon>Hexacorallia</taxon>
        <taxon>Scleractinia</taxon>
        <taxon>Caryophylliina</taxon>
        <taxon>Caryophylliidae</taxon>
        <taxon>Desmophyllum</taxon>
    </lineage>
</organism>